<dbReference type="Gene3D" id="3.40.50.300">
    <property type="entry name" value="P-loop containing nucleotide triphosphate hydrolases"/>
    <property type="match status" value="1"/>
</dbReference>
<proteinExistence type="predicted"/>
<name>A0ABW7RTH2_9ACTN</name>
<protein>
    <submittedName>
        <fullName evidence="2">Uncharacterized protein</fullName>
    </submittedName>
</protein>
<dbReference type="InterPro" id="IPR027417">
    <property type="entry name" value="P-loop_NTPase"/>
</dbReference>
<evidence type="ECO:0000313" key="2">
    <source>
        <dbReference type="EMBL" id="MFH8589615.1"/>
    </source>
</evidence>
<reference evidence="2 3" key="1">
    <citation type="submission" date="2024-10" db="EMBL/GenBank/DDBJ databases">
        <title>The Natural Products Discovery Center: Release of the First 8490 Sequenced Strains for Exploring Actinobacteria Biosynthetic Diversity.</title>
        <authorList>
            <person name="Kalkreuter E."/>
            <person name="Kautsar S.A."/>
            <person name="Yang D."/>
            <person name="Bader C.D."/>
            <person name="Teijaro C.N."/>
            <person name="Fluegel L."/>
            <person name="Davis C.M."/>
            <person name="Simpson J.R."/>
            <person name="Lauterbach L."/>
            <person name="Steele A.D."/>
            <person name="Gui C."/>
            <person name="Meng S."/>
            <person name="Li G."/>
            <person name="Viehrig K."/>
            <person name="Ye F."/>
            <person name="Su P."/>
            <person name="Kiefer A.F."/>
            <person name="Nichols A."/>
            <person name="Cepeda A.J."/>
            <person name="Yan W."/>
            <person name="Fan B."/>
            <person name="Jiang Y."/>
            <person name="Adhikari A."/>
            <person name="Zheng C.-J."/>
            <person name="Schuster L."/>
            <person name="Cowan T.M."/>
            <person name="Smanski M.J."/>
            <person name="Chevrette M.G."/>
            <person name="De Carvalho L.P.S."/>
            <person name="Shen B."/>
        </authorList>
    </citation>
    <scope>NUCLEOTIDE SEQUENCE [LARGE SCALE GENOMIC DNA]</scope>
    <source>
        <strain evidence="2 3">NPDC018013</strain>
    </source>
</reference>
<gene>
    <name evidence="2" type="ORF">ACH4GP_35455</name>
</gene>
<feature type="region of interest" description="Disordered" evidence="1">
    <location>
        <begin position="264"/>
        <end position="290"/>
    </location>
</feature>
<dbReference type="RefSeq" id="WP_367435923.1">
    <property type="nucleotide sequence ID" value="NZ_CP108413.1"/>
</dbReference>
<evidence type="ECO:0000256" key="1">
    <source>
        <dbReference type="SAM" id="MobiDB-lite"/>
    </source>
</evidence>
<organism evidence="2 3">
    <name type="scientific">Streptomyces celluloflavus</name>
    <dbReference type="NCBI Taxonomy" id="58344"/>
    <lineage>
        <taxon>Bacteria</taxon>
        <taxon>Bacillati</taxon>
        <taxon>Actinomycetota</taxon>
        <taxon>Actinomycetes</taxon>
        <taxon>Kitasatosporales</taxon>
        <taxon>Streptomycetaceae</taxon>
        <taxon>Streptomyces</taxon>
    </lineage>
</organism>
<dbReference type="Proteomes" id="UP001610990">
    <property type="component" value="Unassembled WGS sequence"/>
</dbReference>
<dbReference type="EMBL" id="JBIRGH010000034">
    <property type="protein sequence ID" value="MFH8589615.1"/>
    <property type="molecule type" value="Genomic_DNA"/>
</dbReference>
<comment type="caution">
    <text evidence="2">The sequence shown here is derived from an EMBL/GenBank/DDBJ whole genome shotgun (WGS) entry which is preliminary data.</text>
</comment>
<evidence type="ECO:0000313" key="3">
    <source>
        <dbReference type="Proteomes" id="UP001610990"/>
    </source>
</evidence>
<keyword evidence="3" id="KW-1185">Reference proteome</keyword>
<sequence length="290" mass="30655">MNPDTTARAADRGLPAVLWIGGPPGAGKTTVARLLARRHGLRRYHADAHTWEHRDRAIAAGNRAAITWEALTGTARWSAPPDEMLAMSLHHERGPMIVDDLRALPAAPLTIAEGTPVTPEVAGPGSHALWLLPTPEVQRARLAERKLAPGPLELFRLLTREIEAQVAACGAGSLTIDGGMTVADTVAEVEAYFAAPLAAGPVAATAPERARLLRYANRATVTQYLGFFARPWSPGDARSAVLEFSCECGRADCAEQVRLALADFPPPPDTASPPVLAPGHRTAGAPDPAP</sequence>
<dbReference type="SUPFAM" id="SSF52540">
    <property type="entry name" value="P-loop containing nucleoside triphosphate hydrolases"/>
    <property type="match status" value="1"/>
</dbReference>
<accession>A0ABW7RTH2</accession>